<evidence type="ECO:0000313" key="6">
    <source>
        <dbReference type="Proteomes" id="UP000469558"/>
    </source>
</evidence>
<comment type="caution">
    <text evidence="5">The sequence shown here is derived from an EMBL/GenBank/DDBJ whole genome shotgun (WGS) entry which is preliminary data.</text>
</comment>
<evidence type="ECO:0000259" key="4">
    <source>
        <dbReference type="Pfam" id="PF13460"/>
    </source>
</evidence>
<dbReference type="Pfam" id="PF13460">
    <property type="entry name" value="NAD_binding_10"/>
    <property type="match status" value="1"/>
</dbReference>
<dbReference type="SUPFAM" id="SSF51735">
    <property type="entry name" value="NAD(P)-binding Rossmann-fold domains"/>
    <property type="match status" value="1"/>
</dbReference>
<sequence>MMRIAIAGSGGLGRMFAQHLNDTVHPFIILSRRDQPALTAQGYQVAIVDYDSQDDLRYTLRGIDLVISTVSGVPQINLIDAAAHSGVQRFIPAEFEGPPARRTANDPLDRGKRATIDRLRHWSHHHRHQMRFTIFSCGIFYERFARGGLAASDIGTLTGIQNEGAYLMNMRLGTAEVVERTTSGQTIYICLTSIHDLGRFFIASLGLGLQNWPAEFRMYGERMSVTQLLQWAAAVRGSKTYDPDPTDVKLTYIVEMFSTDVIEPQDLAAHLQHATYYHDYPKMARIQELIATEQRRYDFAAPNLNTLVAVQPVSFWDWLSAEWGVAPAQ</sequence>
<dbReference type="InterPro" id="IPR036291">
    <property type="entry name" value="NAD(P)-bd_dom_sf"/>
</dbReference>
<accession>A0A8T9CFV0</accession>
<protein>
    <submittedName>
        <fullName evidence="5">Oxidoreductase swnR</fullName>
    </submittedName>
</protein>
<evidence type="ECO:0000256" key="1">
    <source>
        <dbReference type="ARBA" id="ARBA00005725"/>
    </source>
</evidence>
<dbReference type="PANTHER" id="PTHR47706:SF5">
    <property type="entry name" value="ISOFLAVONE REDUCTASE"/>
    <property type="match status" value="1"/>
</dbReference>
<gene>
    <name evidence="5" type="primary">swnR_1</name>
    <name evidence="5" type="ORF">LSUE1_G003682</name>
</gene>
<keyword evidence="6" id="KW-1185">Reference proteome</keyword>
<dbReference type="PANTHER" id="PTHR47706">
    <property type="entry name" value="NMRA-LIKE FAMILY PROTEIN"/>
    <property type="match status" value="1"/>
</dbReference>
<organism evidence="5 6">
    <name type="scientific">Lachnellula suecica</name>
    <dbReference type="NCBI Taxonomy" id="602035"/>
    <lineage>
        <taxon>Eukaryota</taxon>
        <taxon>Fungi</taxon>
        <taxon>Dikarya</taxon>
        <taxon>Ascomycota</taxon>
        <taxon>Pezizomycotina</taxon>
        <taxon>Leotiomycetes</taxon>
        <taxon>Helotiales</taxon>
        <taxon>Lachnaceae</taxon>
        <taxon>Lachnellula</taxon>
    </lineage>
</organism>
<dbReference type="Proteomes" id="UP000469558">
    <property type="component" value="Unassembled WGS sequence"/>
</dbReference>
<proteinExistence type="inferred from homology"/>
<keyword evidence="2" id="KW-0521">NADP</keyword>
<evidence type="ECO:0000256" key="3">
    <source>
        <dbReference type="ARBA" id="ARBA00023002"/>
    </source>
</evidence>
<dbReference type="AlphaFoldDB" id="A0A8T9CFV0"/>
<reference evidence="5 6" key="1">
    <citation type="submission" date="2018-05" db="EMBL/GenBank/DDBJ databases">
        <title>Genome sequencing and assembly of the regulated plant pathogen Lachnellula willkommii and related sister species for the development of diagnostic species identification markers.</title>
        <authorList>
            <person name="Giroux E."/>
            <person name="Bilodeau G."/>
        </authorList>
    </citation>
    <scope>NUCLEOTIDE SEQUENCE [LARGE SCALE GENOMIC DNA]</scope>
    <source>
        <strain evidence="5 6">CBS 268.59</strain>
    </source>
</reference>
<dbReference type="InterPro" id="IPR051609">
    <property type="entry name" value="NmrA/Isoflavone_reductase-like"/>
</dbReference>
<dbReference type="InterPro" id="IPR016040">
    <property type="entry name" value="NAD(P)-bd_dom"/>
</dbReference>
<dbReference type="OrthoDB" id="419598at2759"/>
<keyword evidence="3" id="KW-0560">Oxidoreductase</keyword>
<feature type="domain" description="NAD(P)-binding" evidence="4">
    <location>
        <begin position="8"/>
        <end position="94"/>
    </location>
</feature>
<name>A0A8T9CFV0_9HELO</name>
<evidence type="ECO:0000313" key="5">
    <source>
        <dbReference type="EMBL" id="TVY84042.1"/>
    </source>
</evidence>
<dbReference type="Gene3D" id="3.40.50.720">
    <property type="entry name" value="NAD(P)-binding Rossmann-like Domain"/>
    <property type="match status" value="1"/>
</dbReference>
<comment type="similarity">
    <text evidence="1">Belongs to the NmrA-type oxidoreductase family. Isoflavone reductase subfamily.</text>
</comment>
<dbReference type="EMBL" id="QGMK01000124">
    <property type="protein sequence ID" value="TVY84042.1"/>
    <property type="molecule type" value="Genomic_DNA"/>
</dbReference>
<dbReference type="GO" id="GO:0016491">
    <property type="term" value="F:oxidoreductase activity"/>
    <property type="evidence" value="ECO:0007669"/>
    <property type="project" value="UniProtKB-KW"/>
</dbReference>
<evidence type="ECO:0000256" key="2">
    <source>
        <dbReference type="ARBA" id="ARBA00022857"/>
    </source>
</evidence>